<sequence>MPKTVRDVRIAAPTTIFHHTGTRPIAAKPEPEPVLVGTVGVTGGLWPLTPNRRSGGPRGTGTSQPEPTRIPA</sequence>
<name>A0A562UY01_9ACTN</name>
<evidence type="ECO:0000313" key="2">
    <source>
        <dbReference type="EMBL" id="TWJ10485.1"/>
    </source>
</evidence>
<keyword evidence="3" id="KW-1185">Reference proteome</keyword>
<feature type="compositionally biased region" description="Low complexity" evidence="1">
    <location>
        <begin position="45"/>
        <end position="54"/>
    </location>
</feature>
<protein>
    <submittedName>
        <fullName evidence="2">Uncharacterized protein</fullName>
    </submittedName>
</protein>
<dbReference type="EMBL" id="VLLL01000007">
    <property type="protein sequence ID" value="TWJ10485.1"/>
    <property type="molecule type" value="Genomic_DNA"/>
</dbReference>
<dbReference type="AlphaFoldDB" id="A0A562UY01"/>
<reference evidence="2 3" key="1">
    <citation type="journal article" date="2013" name="Stand. Genomic Sci.">
        <title>Genomic Encyclopedia of Type Strains, Phase I: The one thousand microbial genomes (KMG-I) project.</title>
        <authorList>
            <person name="Kyrpides N.C."/>
            <person name="Woyke T."/>
            <person name="Eisen J.A."/>
            <person name="Garrity G."/>
            <person name="Lilburn T.G."/>
            <person name="Beck B.J."/>
            <person name="Whitman W.B."/>
            <person name="Hugenholtz P."/>
            <person name="Klenk H.P."/>
        </authorList>
    </citation>
    <scope>NUCLEOTIDE SEQUENCE [LARGE SCALE GENOMIC DNA]</scope>
    <source>
        <strain evidence="2 3">DSM 45044</strain>
    </source>
</reference>
<proteinExistence type="predicted"/>
<feature type="region of interest" description="Disordered" evidence="1">
    <location>
        <begin position="45"/>
        <end position="72"/>
    </location>
</feature>
<evidence type="ECO:0000256" key="1">
    <source>
        <dbReference type="SAM" id="MobiDB-lite"/>
    </source>
</evidence>
<comment type="caution">
    <text evidence="2">The sequence shown here is derived from an EMBL/GenBank/DDBJ whole genome shotgun (WGS) entry which is preliminary data.</text>
</comment>
<organism evidence="2 3">
    <name type="scientific">Stackebrandtia albiflava</name>
    <dbReference type="NCBI Taxonomy" id="406432"/>
    <lineage>
        <taxon>Bacteria</taxon>
        <taxon>Bacillati</taxon>
        <taxon>Actinomycetota</taxon>
        <taxon>Actinomycetes</taxon>
        <taxon>Glycomycetales</taxon>
        <taxon>Glycomycetaceae</taxon>
        <taxon>Stackebrandtia</taxon>
    </lineage>
</organism>
<evidence type="ECO:0000313" key="3">
    <source>
        <dbReference type="Proteomes" id="UP000321617"/>
    </source>
</evidence>
<accession>A0A562UY01</accession>
<dbReference type="Proteomes" id="UP000321617">
    <property type="component" value="Unassembled WGS sequence"/>
</dbReference>
<gene>
    <name evidence="2" type="ORF">LX16_3902</name>
</gene>